<dbReference type="InterPro" id="IPR023393">
    <property type="entry name" value="START-like_dom_sf"/>
</dbReference>
<dbReference type="InterPro" id="IPR013538">
    <property type="entry name" value="ASHA1/2-like_C"/>
</dbReference>
<name>A0ABW2A4Y8_9GAMM</name>
<dbReference type="Proteomes" id="UP001596422">
    <property type="component" value="Unassembled WGS sequence"/>
</dbReference>
<accession>A0ABW2A4Y8</accession>
<proteinExistence type="inferred from homology"/>
<gene>
    <name evidence="3" type="ORF">ACFQDL_21990</name>
</gene>
<feature type="domain" description="Activator of Hsp90 ATPase homologue 1/2-like C-terminal" evidence="2">
    <location>
        <begin position="10"/>
        <end position="133"/>
    </location>
</feature>
<dbReference type="CDD" id="cd08897">
    <property type="entry name" value="SRPBCC_CalC_Aha1-like_4"/>
    <property type="match status" value="1"/>
</dbReference>
<dbReference type="SUPFAM" id="SSF55961">
    <property type="entry name" value="Bet v1-like"/>
    <property type="match status" value="1"/>
</dbReference>
<reference evidence="4" key="1">
    <citation type="journal article" date="2019" name="Int. J. Syst. Evol. Microbiol.">
        <title>The Global Catalogue of Microorganisms (GCM) 10K type strain sequencing project: providing services to taxonomists for standard genome sequencing and annotation.</title>
        <authorList>
            <consortium name="The Broad Institute Genomics Platform"/>
            <consortium name="The Broad Institute Genome Sequencing Center for Infectious Disease"/>
            <person name="Wu L."/>
            <person name="Ma J."/>
        </authorList>
    </citation>
    <scope>NUCLEOTIDE SEQUENCE [LARGE SCALE GENOMIC DNA]</scope>
    <source>
        <strain evidence="4">NBRC 111756</strain>
    </source>
</reference>
<protein>
    <submittedName>
        <fullName evidence="3">SRPBCC family protein</fullName>
    </submittedName>
</protein>
<evidence type="ECO:0000313" key="4">
    <source>
        <dbReference type="Proteomes" id="UP001596422"/>
    </source>
</evidence>
<comment type="similarity">
    <text evidence="1">Belongs to the AHA1 family.</text>
</comment>
<evidence type="ECO:0000313" key="3">
    <source>
        <dbReference type="EMBL" id="MFC6672438.1"/>
    </source>
</evidence>
<evidence type="ECO:0000259" key="2">
    <source>
        <dbReference type="Pfam" id="PF08327"/>
    </source>
</evidence>
<keyword evidence="4" id="KW-1185">Reference proteome</keyword>
<evidence type="ECO:0000256" key="1">
    <source>
        <dbReference type="ARBA" id="ARBA00006817"/>
    </source>
</evidence>
<comment type="caution">
    <text evidence="3">The sequence shown here is derived from an EMBL/GenBank/DDBJ whole genome shotgun (WGS) entry which is preliminary data.</text>
</comment>
<sequence>MKISIETLVKAPLSRVWDAWVTPDDITHWNFAIDTWCCPAAEIDLRVGGNFSYRMEARDGSMGFDFAGQFTAIEPCKLIRFSLGDDREVSVEFSESRDGVRVVETFDAEDENSAEQQRQGWQAILNNFKKHVEGRNA</sequence>
<dbReference type="Pfam" id="PF08327">
    <property type="entry name" value="AHSA1"/>
    <property type="match status" value="1"/>
</dbReference>
<dbReference type="Gene3D" id="3.30.530.20">
    <property type="match status" value="1"/>
</dbReference>
<organism evidence="3 4">
    <name type="scientific">Marinobacterium aestuariivivens</name>
    <dbReference type="NCBI Taxonomy" id="1698799"/>
    <lineage>
        <taxon>Bacteria</taxon>
        <taxon>Pseudomonadati</taxon>
        <taxon>Pseudomonadota</taxon>
        <taxon>Gammaproteobacteria</taxon>
        <taxon>Oceanospirillales</taxon>
        <taxon>Oceanospirillaceae</taxon>
        <taxon>Marinobacterium</taxon>
    </lineage>
</organism>
<dbReference type="RefSeq" id="WP_379910875.1">
    <property type="nucleotide sequence ID" value="NZ_JBHSWE010000001.1"/>
</dbReference>
<dbReference type="EMBL" id="JBHSWE010000001">
    <property type="protein sequence ID" value="MFC6672438.1"/>
    <property type="molecule type" value="Genomic_DNA"/>
</dbReference>